<dbReference type="InterPro" id="IPR002606">
    <property type="entry name" value="Riboflavin_kinase_bac"/>
</dbReference>
<dbReference type="SMART" id="SM00904">
    <property type="entry name" value="Flavokinase"/>
    <property type="match status" value="1"/>
</dbReference>
<dbReference type="EC" id="2.7.7.2" evidence="15"/>
<comment type="catalytic activity">
    <reaction evidence="13 15">
        <text>riboflavin + ATP = FMN + ADP + H(+)</text>
        <dbReference type="Rhea" id="RHEA:14357"/>
        <dbReference type="ChEBI" id="CHEBI:15378"/>
        <dbReference type="ChEBI" id="CHEBI:30616"/>
        <dbReference type="ChEBI" id="CHEBI:57986"/>
        <dbReference type="ChEBI" id="CHEBI:58210"/>
        <dbReference type="ChEBI" id="CHEBI:456216"/>
        <dbReference type="EC" id="2.7.1.26"/>
    </reaction>
</comment>
<evidence type="ECO:0000256" key="3">
    <source>
        <dbReference type="ARBA" id="ARBA00005201"/>
    </source>
</evidence>
<evidence type="ECO:0000313" key="20">
    <source>
        <dbReference type="Proteomes" id="UP000565205"/>
    </source>
</evidence>
<dbReference type="InterPro" id="IPR023465">
    <property type="entry name" value="Riboflavin_kinase_dom_sf"/>
</dbReference>
<dbReference type="Gene3D" id="2.40.30.30">
    <property type="entry name" value="Riboflavin kinase-like"/>
    <property type="match status" value="1"/>
</dbReference>
<evidence type="ECO:0000256" key="14">
    <source>
        <dbReference type="ARBA" id="ARBA00049494"/>
    </source>
</evidence>
<evidence type="ECO:0000256" key="12">
    <source>
        <dbReference type="ARBA" id="ARBA00023268"/>
    </source>
</evidence>
<evidence type="ECO:0000256" key="4">
    <source>
        <dbReference type="ARBA" id="ARBA00022630"/>
    </source>
</evidence>
<accession>A0A839V0E9</accession>
<dbReference type="InterPro" id="IPR015864">
    <property type="entry name" value="FAD_synthase"/>
</dbReference>
<dbReference type="InterPro" id="IPR015865">
    <property type="entry name" value="Riboflavin_kinase_bac/euk"/>
</dbReference>
<dbReference type="GO" id="GO:0009231">
    <property type="term" value="P:riboflavin biosynthetic process"/>
    <property type="evidence" value="ECO:0007669"/>
    <property type="project" value="InterPro"/>
</dbReference>
<dbReference type="EMBL" id="JACHXV010000006">
    <property type="protein sequence ID" value="MBB3174034.1"/>
    <property type="molecule type" value="Genomic_DNA"/>
</dbReference>
<evidence type="ECO:0000259" key="16">
    <source>
        <dbReference type="SMART" id="SM00904"/>
    </source>
</evidence>
<dbReference type="NCBIfam" id="TIGR00083">
    <property type="entry name" value="ribF"/>
    <property type="match status" value="1"/>
</dbReference>
<keyword evidence="7 15" id="KW-0548">Nucleotidyltransferase</keyword>
<dbReference type="EMBL" id="JABXXQ010000165">
    <property type="protein sequence ID" value="NVN30510.1"/>
    <property type="molecule type" value="Genomic_DNA"/>
</dbReference>
<dbReference type="RefSeq" id="WP_176624103.1">
    <property type="nucleotide sequence ID" value="NZ_JABXXQ010000165.1"/>
</dbReference>
<dbReference type="GO" id="GO:0005524">
    <property type="term" value="F:ATP binding"/>
    <property type="evidence" value="ECO:0007669"/>
    <property type="project" value="UniProtKB-UniRule"/>
</dbReference>
<evidence type="ECO:0000256" key="8">
    <source>
        <dbReference type="ARBA" id="ARBA00022741"/>
    </source>
</evidence>
<dbReference type="PIRSF" id="PIRSF004491">
    <property type="entry name" value="FAD_Synth"/>
    <property type="match status" value="1"/>
</dbReference>
<dbReference type="GO" id="GO:0003919">
    <property type="term" value="F:FMN adenylyltransferase activity"/>
    <property type="evidence" value="ECO:0007669"/>
    <property type="project" value="UniProtKB-UniRule"/>
</dbReference>
<dbReference type="GO" id="GO:0009398">
    <property type="term" value="P:FMN biosynthetic process"/>
    <property type="evidence" value="ECO:0007669"/>
    <property type="project" value="UniProtKB-UniRule"/>
</dbReference>
<feature type="domain" description="Riboflavin kinase" evidence="16">
    <location>
        <begin position="183"/>
        <end position="308"/>
    </location>
</feature>
<dbReference type="Pfam" id="PF01687">
    <property type="entry name" value="Flavokinase"/>
    <property type="match status" value="1"/>
</dbReference>
<evidence type="ECO:0000256" key="10">
    <source>
        <dbReference type="ARBA" id="ARBA00022827"/>
    </source>
</evidence>
<comment type="function">
    <text evidence="1">Catalyzes the phosphorylation of riboflavin to FMN followed by the adenylation of FMN to FAD.</text>
</comment>
<protein>
    <recommendedName>
        <fullName evidence="15">Riboflavin biosynthesis protein</fullName>
    </recommendedName>
    <domain>
        <recommendedName>
            <fullName evidence="15">Riboflavin kinase</fullName>
            <ecNumber evidence="15">2.7.1.26</ecNumber>
        </recommendedName>
        <alternativeName>
            <fullName evidence="15">Flavokinase</fullName>
        </alternativeName>
    </domain>
    <domain>
        <recommendedName>
            <fullName evidence="15">FMN adenylyltransferase</fullName>
            <ecNumber evidence="15">2.7.7.2</ecNumber>
        </recommendedName>
        <alternativeName>
            <fullName evidence="15">FAD pyrophosphorylase</fullName>
        </alternativeName>
        <alternativeName>
            <fullName evidence="15">FAD synthase</fullName>
        </alternativeName>
    </domain>
</protein>
<keyword evidence="11 15" id="KW-0067">ATP-binding</keyword>
<dbReference type="AlphaFoldDB" id="A0A839V0E9"/>
<dbReference type="PANTHER" id="PTHR22749:SF6">
    <property type="entry name" value="RIBOFLAVIN KINASE"/>
    <property type="match status" value="1"/>
</dbReference>
<gene>
    <name evidence="17" type="ORF">FHR90_001870</name>
    <name evidence="18" type="ORF">HUK83_09215</name>
</gene>
<comment type="pathway">
    <text evidence="2 15">Cofactor biosynthesis; FAD biosynthesis; FAD from FMN: step 1/1.</text>
</comment>
<dbReference type="SUPFAM" id="SSF52374">
    <property type="entry name" value="Nucleotidylyl transferase"/>
    <property type="match status" value="1"/>
</dbReference>
<reference evidence="18 20" key="1">
    <citation type="submission" date="2020-06" db="EMBL/GenBank/DDBJ databases">
        <title>Description of novel acetic acid bacteria.</title>
        <authorList>
            <person name="Sombolestani A."/>
        </authorList>
    </citation>
    <scope>NUCLEOTIDE SEQUENCE [LARGE SCALE GENOMIC DNA]</scope>
    <source>
        <strain evidence="18 20">LMG 26838</strain>
    </source>
</reference>
<keyword evidence="8 15" id="KW-0547">Nucleotide-binding</keyword>
<evidence type="ECO:0000256" key="7">
    <source>
        <dbReference type="ARBA" id="ARBA00022695"/>
    </source>
</evidence>
<evidence type="ECO:0000313" key="19">
    <source>
        <dbReference type="Proteomes" id="UP000557688"/>
    </source>
</evidence>
<evidence type="ECO:0000256" key="9">
    <source>
        <dbReference type="ARBA" id="ARBA00022777"/>
    </source>
</evidence>
<evidence type="ECO:0000256" key="6">
    <source>
        <dbReference type="ARBA" id="ARBA00022679"/>
    </source>
</evidence>
<evidence type="ECO:0000256" key="2">
    <source>
        <dbReference type="ARBA" id="ARBA00004726"/>
    </source>
</evidence>
<organism evidence="17 19">
    <name type="scientific">Endobacter medicaginis</name>
    <dbReference type="NCBI Taxonomy" id="1181271"/>
    <lineage>
        <taxon>Bacteria</taxon>
        <taxon>Pseudomonadati</taxon>
        <taxon>Pseudomonadota</taxon>
        <taxon>Alphaproteobacteria</taxon>
        <taxon>Acetobacterales</taxon>
        <taxon>Acetobacteraceae</taxon>
        <taxon>Endobacter</taxon>
    </lineage>
</organism>
<dbReference type="Proteomes" id="UP000557688">
    <property type="component" value="Unassembled WGS sequence"/>
</dbReference>
<dbReference type="EC" id="2.7.1.26" evidence="15"/>
<evidence type="ECO:0000256" key="15">
    <source>
        <dbReference type="PIRNR" id="PIRNR004491"/>
    </source>
</evidence>
<sequence>MALTVYRDWQAIPAEGRGAAVALGNLDGVHRGHAHLIATLHKARPDLPLGVLTFEPHPRALFRPQDPPFRLSHPAERDAALAALGVRFVYALPFDASFAAMDAPDFVRQVLHEGLGAKHLACGADFGFGRRRGGDIGLLAAEAERLGIGLTVVPALGDARGPFSSTRVRRELLDGYPERAAELLGRPWSVRGEVIHGDKRGRQLGFPTANIALGEHVEPARGVYAVRVTLPDGRVIPGVANIGRRPTIADGTQSRLEVHLFDFDDDLYGQELTVSLIAMLRPETRFASLDELRAQIARDSAAARALLENR</sequence>
<dbReference type="NCBIfam" id="NF004160">
    <property type="entry name" value="PRK05627.1-3"/>
    <property type="match status" value="1"/>
</dbReference>
<evidence type="ECO:0000313" key="17">
    <source>
        <dbReference type="EMBL" id="MBB3174034.1"/>
    </source>
</evidence>
<name>A0A839V0E9_9PROT</name>
<reference evidence="17 19" key="2">
    <citation type="submission" date="2020-08" db="EMBL/GenBank/DDBJ databases">
        <title>Genomic Encyclopedia of Type Strains, Phase III (KMG-III): the genomes of soil and plant-associated and newly described type strains.</title>
        <authorList>
            <person name="Whitman W."/>
        </authorList>
    </citation>
    <scope>NUCLEOTIDE SEQUENCE [LARGE SCALE GENOMIC DNA]</scope>
    <source>
        <strain evidence="17 19">CECT 8088</strain>
    </source>
</reference>
<proteinExistence type="inferred from homology"/>
<keyword evidence="10 15" id="KW-0274">FAD</keyword>
<dbReference type="GO" id="GO:0006747">
    <property type="term" value="P:FAD biosynthetic process"/>
    <property type="evidence" value="ECO:0007669"/>
    <property type="project" value="UniProtKB-UniRule"/>
</dbReference>
<evidence type="ECO:0000256" key="13">
    <source>
        <dbReference type="ARBA" id="ARBA00047880"/>
    </source>
</evidence>
<comment type="similarity">
    <text evidence="15">Belongs to the ribF family.</text>
</comment>
<dbReference type="PANTHER" id="PTHR22749">
    <property type="entry name" value="RIBOFLAVIN KINASE/FMN ADENYLYLTRANSFERASE"/>
    <property type="match status" value="1"/>
</dbReference>
<evidence type="ECO:0000256" key="1">
    <source>
        <dbReference type="ARBA" id="ARBA00002121"/>
    </source>
</evidence>
<dbReference type="Proteomes" id="UP000565205">
    <property type="component" value="Unassembled WGS sequence"/>
</dbReference>
<dbReference type="UniPathway" id="UPA00276">
    <property type="reaction ID" value="UER00406"/>
</dbReference>
<keyword evidence="12" id="KW-0511">Multifunctional enzyme</keyword>
<comment type="catalytic activity">
    <reaction evidence="14 15">
        <text>FMN + ATP + H(+) = FAD + diphosphate</text>
        <dbReference type="Rhea" id="RHEA:17237"/>
        <dbReference type="ChEBI" id="CHEBI:15378"/>
        <dbReference type="ChEBI" id="CHEBI:30616"/>
        <dbReference type="ChEBI" id="CHEBI:33019"/>
        <dbReference type="ChEBI" id="CHEBI:57692"/>
        <dbReference type="ChEBI" id="CHEBI:58210"/>
        <dbReference type="EC" id="2.7.7.2"/>
    </reaction>
</comment>
<keyword evidence="19" id="KW-1185">Reference proteome</keyword>
<keyword evidence="9 15" id="KW-0418">Kinase</keyword>
<dbReference type="UniPathway" id="UPA00277">
    <property type="reaction ID" value="UER00407"/>
</dbReference>
<keyword evidence="4 15" id="KW-0285">Flavoprotein</keyword>
<keyword evidence="5 15" id="KW-0288">FMN</keyword>
<dbReference type="CDD" id="cd02064">
    <property type="entry name" value="FAD_synthetase_N"/>
    <property type="match status" value="1"/>
</dbReference>
<comment type="caution">
    <text evidence="17">The sequence shown here is derived from an EMBL/GenBank/DDBJ whole genome shotgun (WGS) entry which is preliminary data.</text>
</comment>
<dbReference type="SUPFAM" id="SSF82114">
    <property type="entry name" value="Riboflavin kinase-like"/>
    <property type="match status" value="1"/>
</dbReference>
<dbReference type="InterPro" id="IPR014729">
    <property type="entry name" value="Rossmann-like_a/b/a_fold"/>
</dbReference>
<dbReference type="Gene3D" id="3.40.50.620">
    <property type="entry name" value="HUPs"/>
    <property type="match status" value="1"/>
</dbReference>
<dbReference type="Pfam" id="PF06574">
    <property type="entry name" value="FAD_syn"/>
    <property type="match status" value="1"/>
</dbReference>
<keyword evidence="6 15" id="KW-0808">Transferase</keyword>
<dbReference type="InterPro" id="IPR023468">
    <property type="entry name" value="Riboflavin_kinase"/>
</dbReference>
<evidence type="ECO:0000256" key="11">
    <source>
        <dbReference type="ARBA" id="ARBA00022840"/>
    </source>
</evidence>
<comment type="pathway">
    <text evidence="3 15">Cofactor biosynthesis; FMN biosynthesis; FMN from riboflavin (ATP route): step 1/1.</text>
</comment>
<evidence type="ECO:0000313" key="18">
    <source>
        <dbReference type="EMBL" id="NVN30510.1"/>
    </source>
</evidence>
<evidence type="ECO:0000256" key="5">
    <source>
        <dbReference type="ARBA" id="ARBA00022643"/>
    </source>
</evidence>
<dbReference type="GO" id="GO:0008531">
    <property type="term" value="F:riboflavin kinase activity"/>
    <property type="evidence" value="ECO:0007669"/>
    <property type="project" value="UniProtKB-UniRule"/>
</dbReference>